<proteinExistence type="predicted"/>
<feature type="region of interest" description="Disordered" evidence="1">
    <location>
        <begin position="181"/>
        <end position="203"/>
    </location>
</feature>
<dbReference type="EMBL" id="JAGPXF010000001">
    <property type="protein sequence ID" value="KAH7261737.1"/>
    <property type="molecule type" value="Genomic_DNA"/>
</dbReference>
<keyword evidence="3" id="KW-1185">Reference proteome</keyword>
<evidence type="ECO:0000256" key="1">
    <source>
        <dbReference type="SAM" id="MobiDB-lite"/>
    </source>
</evidence>
<accession>A0A8K0S8G9</accession>
<protein>
    <submittedName>
        <fullName evidence="2">Uncharacterized protein</fullName>
    </submittedName>
</protein>
<evidence type="ECO:0000313" key="3">
    <source>
        <dbReference type="Proteomes" id="UP000813427"/>
    </source>
</evidence>
<name>A0A8K0S8G9_9HYPO</name>
<reference evidence="2" key="1">
    <citation type="journal article" date="2021" name="Nat. Commun.">
        <title>Genetic determinants of endophytism in the Arabidopsis root mycobiome.</title>
        <authorList>
            <person name="Mesny F."/>
            <person name="Miyauchi S."/>
            <person name="Thiergart T."/>
            <person name="Pickel B."/>
            <person name="Atanasova L."/>
            <person name="Karlsson M."/>
            <person name="Huettel B."/>
            <person name="Barry K.W."/>
            <person name="Haridas S."/>
            <person name="Chen C."/>
            <person name="Bauer D."/>
            <person name="Andreopoulos W."/>
            <person name="Pangilinan J."/>
            <person name="LaButti K."/>
            <person name="Riley R."/>
            <person name="Lipzen A."/>
            <person name="Clum A."/>
            <person name="Drula E."/>
            <person name="Henrissat B."/>
            <person name="Kohler A."/>
            <person name="Grigoriev I.V."/>
            <person name="Martin F.M."/>
            <person name="Hacquard S."/>
        </authorList>
    </citation>
    <scope>NUCLEOTIDE SEQUENCE</scope>
    <source>
        <strain evidence="2">MPI-SDFR-AT-0068</strain>
    </source>
</reference>
<dbReference type="Pfam" id="PF21858">
    <property type="entry name" value="DUF6914"/>
    <property type="match status" value="1"/>
</dbReference>
<sequence>MVQLVAVALYHRNHFSLGNARQAFGYEAYHWSIMVMPDIAHGDDEVCHLFDATDTSAINPHTFRMNNPKMEWWYRSQIDINPHMNMKLLGRVVFGQIPDDMSSAELDEFFHSIPLPVKNTYPQQSSVSWAIDAICAIQKQGWAPVFDLRKFKDFALAYGDERMQGSESKELDVKHFDARKEDALVDKEEPLEDDEGSLTDKEG</sequence>
<dbReference type="OrthoDB" id="4924482at2759"/>
<organism evidence="2 3">
    <name type="scientific">Fusarium tricinctum</name>
    <dbReference type="NCBI Taxonomy" id="61284"/>
    <lineage>
        <taxon>Eukaryota</taxon>
        <taxon>Fungi</taxon>
        <taxon>Dikarya</taxon>
        <taxon>Ascomycota</taxon>
        <taxon>Pezizomycotina</taxon>
        <taxon>Sordariomycetes</taxon>
        <taxon>Hypocreomycetidae</taxon>
        <taxon>Hypocreales</taxon>
        <taxon>Nectriaceae</taxon>
        <taxon>Fusarium</taxon>
        <taxon>Fusarium tricinctum species complex</taxon>
    </lineage>
</organism>
<comment type="caution">
    <text evidence="2">The sequence shown here is derived from an EMBL/GenBank/DDBJ whole genome shotgun (WGS) entry which is preliminary data.</text>
</comment>
<dbReference type="InterPro" id="IPR054208">
    <property type="entry name" value="DUF6914"/>
</dbReference>
<dbReference type="AlphaFoldDB" id="A0A8K0S8G9"/>
<evidence type="ECO:0000313" key="2">
    <source>
        <dbReference type="EMBL" id="KAH7261737.1"/>
    </source>
</evidence>
<gene>
    <name evidence="2" type="ORF">BKA59DRAFT_461729</name>
</gene>
<dbReference type="Proteomes" id="UP000813427">
    <property type="component" value="Unassembled WGS sequence"/>
</dbReference>